<dbReference type="InterPro" id="IPR027193">
    <property type="entry name" value="Noc4"/>
</dbReference>
<dbReference type="Proteomes" id="UP000594454">
    <property type="component" value="Chromosome 2"/>
</dbReference>
<comment type="similarity">
    <text evidence="1">Belongs to the CBF/MAK21 family.</text>
</comment>
<dbReference type="GO" id="GO:0042254">
    <property type="term" value="P:ribosome biogenesis"/>
    <property type="evidence" value="ECO:0007669"/>
    <property type="project" value="InterPro"/>
</dbReference>
<dbReference type="InParanoid" id="A0A7R8YQE0"/>
<dbReference type="InterPro" id="IPR005612">
    <property type="entry name" value="CCAAT-binding_factor"/>
</dbReference>
<evidence type="ECO:0000313" key="3">
    <source>
        <dbReference type="EMBL" id="CAD7081786.1"/>
    </source>
</evidence>
<dbReference type="FunCoup" id="A0A7R8YQE0">
    <property type="interactions" value="829"/>
</dbReference>
<evidence type="ECO:0000256" key="1">
    <source>
        <dbReference type="ARBA" id="ARBA00007797"/>
    </source>
</evidence>
<dbReference type="PANTHER" id="PTHR12455:SF0">
    <property type="entry name" value="NUCLEOLAR COMPLEX PROTEIN 4 HOMOLOG"/>
    <property type="match status" value="1"/>
</dbReference>
<dbReference type="Pfam" id="PF03914">
    <property type="entry name" value="CBF"/>
    <property type="match status" value="1"/>
</dbReference>
<dbReference type="GO" id="GO:0032040">
    <property type="term" value="C:small-subunit processome"/>
    <property type="evidence" value="ECO:0007669"/>
    <property type="project" value="TreeGrafter"/>
</dbReference>
<accession>A0A7R8YQE0</accession>
<evidence type="ECO:0000313" key="4">
    <source>
        <dbReference type="Proteomes" id="UP000594454"/>
    </source>
</evidence>
<keyword evidence="4" id="KW-1185">Reference proteome</keyword>
<dbReference type="GO" id="GO:0030692">
    <property type="term" value="C:Noc4p-Nop14p complex"/>
    <property type="evidence" value="ECO:0007669"/>
    <property type="project" value="TreeGrafter"/>
</dbReference>
<reference evidence="3 4" key="1">
    <citation type="submission" date="2020-11" db="EMBL/GenBank/DDBJ databases">
        <authorList>
            <person name="Wallbank WR R."/>
            <person name="Pardo Diaz C."/>
            <person name="Kozak K."/>
            <person name="Martin S."/>
            <person name="Jiggins C."/>
            <person name="Moest M."/>
            <person name="Warren A I."/>
            <person name="Generalovic N T."/>
            <person name="Byers J.R.P. K."/>
            <person name="Montejo-Kovacevich G."/>
            <person name="Yen C E."/>
        </authorList>
    </citation>
    <scope>NUCLEOTIDE SEQUENCE [LARGE SCALE GENOMIC DNA]</scope>
</reference>
<proteinExistence type="inferred from homology"/>
<gene>
    <name evidence="3" type="ORF">HERILL_LOCUS4877</name>
</gene>
<dbReference type="AlphaFoldDB" id="A0A7R8YQE0"/>
<dbReference type="OMA" id="MKWIEVE"/>
<evidence type="ECO:0000259" key="2">
    <source>
        <dbReference type="Pfam" id="PF03914"/>
    </source>
</evidence>
<name>A0A7R8YQE0_HERIL</name>
<dbReference type="EMBL" id="LR899010">
    <property type="protein sequence ID" value="CAD7081786.1"/>
    <property type="molecule type" value="Genomic_DNA"/>
</dbReference>
<organism evidence="3 4">
    <name type="scientific">Hermetia illucens</name>
    <name type="common">Black soldier fly</name>
    <dbReference type="NCBI Taxonomy" id="343691"/>
    <lineage>
        <taxon>Eukaryota</taxon>
        <taxon>Metazoa</taxon>
        <taxon>Ecdysozoa</taxon>
        <taxon>Arthropoda</taxon>
        <taxon>Hexapoda</taxon>
        <taxon>Insecta</taxon>
        <taxon>Pterygota</taxon>
        <taxon>Neoptera</taxon>
        <taxon>Endopterygota</taxon>
        <taxon>Diptera</taxon>
        <taxon>Brachycera</taxon>
        <taxon>Stratiomyomorpha</taxon>
        <taxon>Stratiomyidae</taxon>
        <taxon>Hermetiinae</taxon>
        <taxon>Hermetia</taxon>
    </lineage>
</organism>
<dbReference type="PANTHER" id="PTHR12455">
    <property type="entry name" value="NUCLEOLAR COMPLEX PROTEIN 4"/>
    <property type="match status" value="1"/>
</dbReference>
<dbReference type="OrthoDB" id="10263185at2759"/>
<feature type="domain" description="CCAAT-binding factor" evidence="2">
    <location>
        <begin position="303"/>
        <end position="450"/>
    </location>
</feature>
<protein>
    <recommendedName>
        <fullName evidence="2">CCAAT-binding factor domain-containing protein</fullName>
    </recommendedName>
</protein>
<sequence length="512" mass="59613">MSTEQSQQQQNTKLFWKQLKTKGNEFLNSRKHAKNLLDIIKCFEECISKGLNVTPCLLTLEVIFTELLKRREMYVEVEPLKPKDDNPETKYREWLHERYLETLRLILSCFKLERHTESNQALVTSVKLLSCEAKHPLEHTPSGQYYFPINRYRNILTKLLCAEHSNSHLIDRFKEYAQYLDIVYHAWKLMPGLTPKCATVPNDEFAQNYLELINAIPVTKELQEGKRLLCSDECVTDETFDYNATRKCINKAWNCVMLWQMKEQIHKHVLIILLERILPHLEKPVLLTDFLMDSLDLGGPIGLLALQGIFTLIQKHNITYPDIYEKLYSMFEPEIFHTKFKARLFYLADIFLSSTHLPENLVAAFVKRLARLSLVAPPQDIVIILQFIGNLILRHPGLKRLICHPSGGEVSRDPYIMDERDPTKSNALESSLWEVVALQNHVLPSVATAARFISQPLPATEWDLADVLEVKENDIFDQEIARRSKQCALAIERSQSMFLPRNDKIMQYWKLY</sequence>